<evidence type="ECO:0000313" key="2">
    <source>
        <dbReference type="EMBL" id="KAF7495325.1"/>
    </source>
</evidence>
<reference evidence="4" key="1">
    <citation type="journal article" date="2020" name="PLoS Negl. Trop. Dis.">
        <title>High-quality nuclear genome for Sarcoptes scabiei-A critical resource for a neglected parasite.</title>
        <authorList>
            <person name="Korhonen P.K."/>
            <person name="Gasser R.B."/>
            <person name="Ma G."/>
            <person name="Wang T."/>
            <person name="Stroehlein A.J."/>
            <person name="Young N.D."/>
            <person name="Ang C.S."/>
            <person name="Fernando D.D."/>
            <person name="Lu H.C."/>
            <person name="Taylor S."/>
            <person name="Reynolds S.L."/>
            <person name="Mofiz E."/>
            <person name="Najaraj S.H."/>
            <person name="Gowda H."/>
            <person name="Madugundu A."/>
            <person name="Renuse S."/>
            <person name="Holt D."/>
            <person name="Pandey A."/>
            <person name="Papenfuss A.T."/>
            <person name="Fischer K."/>
        </authorList>
    </citation>
    <scope>NUCLEOTIDE SEQUENCE [LARGE SCALE GENOMIC DNA]</scope>
</reference>
<proteinExistence type="predicted"/>
<keyword evidence="1" id="KW-1133">Transmembrane helix</keyword>
<evidence type="ECO:0000313" key="4">
    <source>
        <dbReference type="Proteomes" id="UP000070412"/>
    </source>
</evidence>
<evidence type="ECO:0000256" key="1">
    <source>
        <dbReference type="SAM" id="Phobius"/>
    </source>
</evidence>
<dbReference type="OrthoDB" id="6511799at2759"/>
<feature type="transmembrane region" description="Helical" evidence="1">
    <location>
        <begin position="31"/>
        <end position="55"/>
    </location>
</feature>
<sequence length="185" mass="21317">MDEKMMMNTTVTEKFTLKNSNKPFRISYRRLLSIIFIVITVINILSMIINTALYLNRIDLKEETERHVHLPNRTNRDAYSVVRFINIISISVNISIRIFGLFAIGAMGRQFAYTEFESSDRRESFTGCLAYTCSMLILLAAYYMGIIRMVSHDLLMHSLLAILGGVFIAFSLQPHDTYSKELNQI</sequence>
<evidence type="ECO:0000313" key="3">
    <source>
        <dbReference type="EnsemblMetazoa" id="KAF7495325.1"/>
    </source>
</evidence>
<organism evidence="2">
    <name type="scientific">Sarcoptes scabiei</name>
    <name type="common">Itch mite</name>
    <name type="synonym">Acarus scabiei</name>
    <dbReference type="NCBI Taxonomy" id="52283"/>
    <lineage>
        <taxon>Eukaryota</taxon>
        <taxon>Metazoa</taxon>
        <taxon>Ecdysozoa</taxon>
        <taxon>Arthropoda</taxon>
        <taxon>Chelicerata</taxon>
        <taxon>Arachnida</taxon>
        <taxon>Acari</taxon>
        <taxon>Acariformes</taxon>
        <taxon>Sarcoptiformes</taxon>
        <taxon>Astigmata</taxon>
        <taxon>Psoroptidia</taxon>
        <taxon>Sarcoptoidea</taxon>
        <taxon>Sarcoptidae</taxon>
        <taxon>Sarcoptinae</taxon>
        <taxon>Sarcoptes</taxon>
    </lineage>
</organism>
<keyword evidence="4" id="KW-1185">Reference proteome</keyword>
<feature type="transmembrane region" description="Helical" evidence="1">
    <location>
        <begin position="84"/>
        <end position="107"/>
    </location>
</feature>
<gene>
    <name evidence="2" type="ORF">SSS_5928</name>
</gene>
<reference evidence="2" key="2">
    <citation type="submission" date="2020-01" db="EMBL/GenBank/DDBJ databases">
        <authorList>
            <person name="Korhonen P.K.K."/>
            <person name="Guangxu M.G."/>
            <person name="Wang T.W."/>
            <person name="Stroehlein A.J.S."/>
            <person name="Young N.D."/>
            <person name="Ang C.-S.A."/>
            <person name="Fernando D.W.F."/>
            <person name="Lu H.L."/>
            <person name="Taylor S.T."/>
            <person name="Ehtesham M.E.M."/>
            <person name="Najaraj S.H.N."/>
            <person name="Harsha G.H.G."/>
            <person name="Madugundu A.M."/>
            <person name="Renuse S.R."/>
            <person name="Holt D.H."/>
            <person name="Pandey A.P."/>
            <person name="Papenfuss A.P."/>
            <person name="Gasser R.B.G."/>
            <person name="Fischer K.F."/>
        </authorList>
    </citation>
    <scope>NUCLEOTIDE SEQUENCE</scope>
    <source>
        <strain evidence="2">SSS_KF_BRIS2020</strain>
    </source>
</reference>
<dbReference type="Proteomes" id="UP000070412">
    <property type="component" value="Unassembled WGS sequence"/>
</dbReference>
<accession>A0A834RDV8</accession>
<dbReference type="OMA" id="PRENYSK"/>
<dbReference type="EMBL" id="WVUK01000048">
    <property type="protein sequence ID" value="KAF7495325.1"/>
    <property type="molecule type" value="Genomic_DNA"/>
</dbReference>
<reference evidence="3" key="3">
    <citation type="submission" date="2022-06" db="UniProtKB">
        <authorList>
            <consortium name="EnsemblMetazoa"/>
        </authorList>
    </citation>
    <scope>IDENTIFICATION</scope>
</reference>
<name>A0A834RDV8_SARSC</name>
<feature type="transmembrane region" description="Helical" evidence="1">
    <location>
        <begin position="154"/>
        <end position="172"/>
    </location>
</feature>
<keyword evidence="1" id="KW-0472">Membrane</keyword>
<keyword evidence="1" id="KW-0812">Transmembrane</keyword>
<dbReference type="AlphaFoldDB" id="A0A834RDV8"/>
<feature type="transmembrane region" description="Helical" evidence="1">
    <location>
        <begin position="128"/>
        <end position="148"/>
    </location>
</feature>
<protein>
    <submittedName>
        <fullName evidence="2 3">Uncharacterized protein</fullName>
    </submittedName>
</protein>
<dbReference type="EnsemblMetazoa" id="SSS_5928s_mrna">
    <property type="protein sequence ID" value="KAF7495325.1"/>
    <property type="gene ID" value="SSS_5928"/>
</dbReference>